<dbReference type="AlphaFoldDB" id="A0AAW8UM37"/>
<name>A0AAW8UM37_ENTCA</name>
<comment type="similarity">
    <text evidence="1">Belongs to the ROK (NagC/XylR) family.</text>
</comment>
<gene>
    <name evidence="2" type="ORF">P7I32_03495</name>
</gene>
<organism evidence="2 3">
    <name type="scientific">Enterococcus casseliflavus</name>
    <name type="common">Enterococcus flavescens</name>
    <dbReference type="NCBI Taxonomy" id="37734"/>
    <lineage>
        <taxon>Bacteria</taxon>
        <taxon>Bacillati</taxon>
        <taxon>Bacillota</taxon>
        <taxon>Bacilli</taxon>
        <taxon>Lactobacillales</taxon>
        <taxon>Enterococcaceae</taxon>
        <taxon>Enterococcus</taxon>
    </lineage>
</organism>
<comment type="caution">
    <text evidence="2">The sequence shown here is derived from an EMBL/GenBank/DDBJ whole genome shotgun (WGS) entry which is preliminary data.</text>
</comment>
<accession>A0AAW8UM37</accession>
<dbReference type="Proteomes" id="UP001268896">
    <property type="component" value="Unassembled WGS sequence"/>
</dbReference>
<protein>
    <submittedName>
        <fullName evidence="2">ROK family protein</fullName>
    </submittedName>
</protein>
<dbReference type="PANTHER" id="PTHR18964">
    <property type="entry name" value="ROK (REPRESSOR, ORF, KINASE) FAMILY"/>
    <property type="match status" value="1"/>
</dbReference>
<dbReference type="RefSeq" id="WP_311903611.1">
    <property type="nucleotide sequence ID" value="NZ_JARQDV010000001.1"/>
</dbReference>
<proteinExistence type="inferred from homology"/>
<dbReference type="InterPro" id="IPR043129">
    <property type="entry name" value="ATPase_NBD"/>
</dbReference>
<dbReference type="InterPro" id="IPR000600">
    <property type="entry name" value="ROK"/>
</dbReference>
<reference evidence="2" key="1">
    <citation type="submission" date="2023-03" db="EMBL/GenBank/DDBJ databases">
        <authorList>
            <person name="Shen W."/>
            <person name="Cai J."/>
        </authorList>
    </citation>
    <scope>NUCLEOTIDE SEQUENCE</scope>
    <source>
        <strain evidence="2">K72-2</strain>
    </source>
</reference>
<sequence>MKTYLAIDIGGTYLKFALIDAFGKMQDVQREKTPQTLFGLKRLLVSIIAAQGGDIAGVGICCPGKIDHTQGIIFNGGALPFLHEFAICDFIETTFNLPCLVCNDGKAAALAELWLGNLKGKKNAAAIVLGTGVGGGIILDGAILQGEHFQAGELSFLPRTPESGETKNLMGVTTSAVQFIQRAAKELRLLDLDDGKAVFEALEMGDPRIKELFKNYCREVVHIILTLQAVLDIEKVVIGGGISQQPQLIREIKVLYQNVKKQSSLVEETITSVVIEKCKFGNEANLLGALYLLQLKINEKQKDVFNND</sequence>
<dbReference type="Pfam" id="PF00480">
    <property type="entry name" value="ROK"/>
    <property type="match status" value="1"/>
</dbReference>
<evidence type="ECO:0000313" key="3">
    <source>
        <dbReference type="Proteomes" id="UP001268896"/>
    </source>
</evidence>
<evidence type="ECO:0000256" key="1">
    <source>
        <dbReference type="ARBA" id="ARBA00006479"/>
    </source>
</evidence>
<dbReference type="SUPFAM" id="SSF53067">
    <property type="entry name" value="Actin-like ATPase domain"/>
    <property type="match status" value="1"/>
</dbReference>
<evidence type="ECO:0000313" key="2">
    <source>
        <dbReference type="EMBL" id="MDT2963657.1"/>
    </source>
</evidence>
<dbReference type="Gene3D" id="3.30.420.40">
    <property type="match status" value="2"/>
</dbReference>
<dbReference type="PANTHER" id="PTHR18964:SF170">
    <property type="entry name" value="SUGAR KINASE"/>
    <property type="match status" value="1"/>
</dbReference>
<dbReference type="EMBL" id="JARQDV010000001">
    <property type="protein sequence ID" value="MDT2963657.1"/>
    <property type="molecule type" value="Genomic_DNA"/>
</dbReference>
<dbReference type="CDD" id="cd24152">
    <property type="entry name" value="ASKHA_NBD_ROK-like"/>
    <property type="match status" value="1"/>
</dbReference>